<feature type="region of interest" description="Disordered" evidence="1">
    <location>
        <begin position="770"/>
        <end position="789"/>
    </location>
</feature>
<reference evidence="5 6" key="1">
    <citation type="submission" date="2018-09" db="EMBL/GenBank/DDBJ databases">
        <title>Complete genome sequence of Euzebya sp. DY32-46 isolated from seawater of Pacific Ocean.</title>
        <authorList>
            <person name="Xu L."/>
            <person name="Wu Y.-H."/>
            <person name="Xu X.-W."/>
        </authorList>
    </citation>
    <scope>NUCLEOTIDE SEQUENCE [LARGE SCALE GENOMIC DNA]</scope>
    <source>
        <strain evidence="5 6">DY32-46</strain>
    </source>
</reference>
<dbReference type="Gene3D" id="1.20.1610.10">
    <property type="entry name" value="alpha-1,2-mannosidases domains"/>
    <property type="match status" value="1"/>
</dbReference>
<dbReference type="Pfam" id="PF17678">
    <property type="entry name" value="Glyco_hydro_92N"/>
    <property type="match status" value="1"/>
</dbReference>
<dbReference type="Gene3D" id="1.20.1050.60">
    <property type="entry name" value="alpha-1,2-mannosidase"/>
    <property type="match status" value="1"/>
</dbReference>
<feature type="domain" description="Glycosyl hydrolase family 92" evidence="3">
    <location>
        <begin position="289"/>
        <end position="746"/>
    </location>
</feature>
<keyword evidence="6" id="KW-1185">Reference proteome</keyword>
<organism evidence="5 6">
    <name type="scientific">Euzebya pacifica</name>
    <dbReference type="NCBI Taxonomy" id="1608957"/>
    <lineage>
        <taxon>Bacteria</taxon>
        <taxon>Bacillati</taxon>
        <taxon>Actinomycetota</taxon>
        <taxon>Nitriliruptoria</taxon>
        <taxon>Euzebyales</taxon>
    </lineage>
</organism>
<dbReference type="InterPro" id="IPR008928">
    <property type="entry name" value="6-hairpin_glycosidase_sf"/>
</dbReference>
<dbReference type="NCBIfam" id="TIGR01180">
    <property type="entry name" value="aman2_put"/>
    <property type="match status" value="1"/>
</dbReference>
<evidence type="ECO:0000259" key="4">
    <source>
        <dbReference type="Pfam" id="PF17678"/>
    </source>
</evidence>
<dbReference type="GO" id="GO:0006516">
    <property type="term" value="P:glycoprotein catabolic process"/>
    <property type="evidence" value="ECO:0007669"/>
    <property type="project" value="TreeGrafter"/>
</dbReference>
<evidence type="ECO:0000256" key="1">
    <source>
        <dbReference type="SAM" id="MobiDB-lite"/>
    </source>
</evidence>
<dbReference type="Gene3D" id="2.70.98.10">
    <property type="match status" value="1"/>
</dbReference>
<dbReference type="GO" id="GO:0030246">
    <property type="term" value="F:carbohydrate binding"/>
    <property type="evidence" value="ECO:0007669"/>
    <property type="project" value="InterPro"/>
</dbReference>
<feature type="chain" id="PRO_5038379224" evidence="2">
    <location>
        <begin position="23"/>
        <end position="794"/>
    </location>
</feature>
<dbReference type="SUPFAM" id="SSF48208">
    <property type="entry name" value="Six-hairpin glycosidases"/>
    <property type="match status" value="1"/>
</dbReference>
<evidence type="ECO:0000313" key="5">
    <source>
        <dbReference type="EMBL" id="AXV06585.1"/>
    </source>
</evidence>
<dbReference type="Gene3D" id="3.30.2080.10">
    <property type="entry name" value="GH92 mannosidase domain"/>
    <property type="match status" value="1"/>
</dbReference>
<feature type="signal peptide" evidence="2">
    <location>
        <begin position="1"/>
        <end position="22"/>
    </location>
</feature>
<dbReference type="GO" id="GO:0005829">
    <property type="term" value="C:cytosol"/>
    <property type="evidence" value="ECO:0007669"/>
    <property type="project" value="TreeGrafter"/>
</dbReference>
<dbReference type="AlphaFoldDB" id="A0A346XWI8"/>
<evidence type="ECO:0000256" key="2">
    <source>
        <dbReference type="SAM" id="SignalP"/>
    </source>
</evidence>
<evidence type="ECO:0000259" key="3">
    <source>
        <dbReference type="Pfam" id="PF07971"/>
    </source>
</evidence>
<protein>
    <submittedName>
        <fullName evidence="5">Alpha-1,2-mannosidase</fullName>
    </submittedName>
</protein>
<dbReference type="PANTHER" id="PTHR12143">
    <property type="entry name" value="PEPTIDE N-GLYCANASE PNGASE -RELATED"/>
    <property type="match status" value="1"/>
</dbReference>
<dbReference type="InterPro" id="IPR041371">
    <property type="entry name" value="GH92_N"/>
</dbReference>
<accession>A0A346XWI8</accession>
<dbReference type="Proteomes" id="UP000264006">
    <property type="component" value="Chromosome"/>
</dbReference>
<dbReference type="EMBL" id="CP031165">
    <property type="protein sequence ID" value="AXV06585.1"/>
    <property type="molecule type" value="Genomic_DNA"/>
</dbReference>
<gene>
    <name evidence="5" type="ORF">DVS28_a1900</name>
</gene>
<feature type="domain" description="Glycosyl hydrolase family 92 N-terminal" evidence="4">
    <location>
        <begin position="45"/>
        <end position="282"/>
    </location>
</feature>
<evidence type="ECO:0000313" key="6">
    <source>
        <dbReference type="Proteomes" id="UP000264006"/>
    </source>
</evidence>
<dbReference type="GO" id="GO:0000224">
    <property type="term" value="F:peptide-N4-(N-acetyl-beta-glucosaminyl)asparagine amidase activity"/>
    <property type="evidence" value="ECO:0007669"/>
    <property type="project" value="TreeGrafter"/>
</dbReference>
<name>A0A346XWI8_9ACTN</name>
<dbReference type="RefSeq" id="WP_114591206.1">
    <property type="nucleotide sequence ID" value="NZ_CP031165.1"/>
</dbReference>
<proteinExistence type="predicted"/>
<dbReference type="PANTHER" id="PTHR12143:SF39">
    <property type="entry name" value="SECRETED PROTEIN"/>
    <property type="match status" value="1"/>
</dbReference>
<dbReference type="InterPro" id="IPR014718">
    <property type="entry name" value="GH-type_carb-bd"/>
</dbReference>
<dbReference type="InterPro" id="IPR012939">
    <property type="entry name" value="Glyco_hydro_92"/>
</dbReference>
<dbReference type="OrthoDB" id="9804511at2"/>
<dbReference type="InterPro" id="IPR005887">
    <property type="entry name" value="GH92_a_mannosidase_put"/>
</dbReference>
<dbReference type="InterPro" id="IPR050883">
    <property type="entry name" value="PNGase"/>
</dbReference>
<keyword evidence="2" id="KW-0732">Signal</keyword>
<dbReference type="Pfam" id="PF07971">
    <property type="entry name" value="Glyco_hydro_92"/>
    <property type="match status" value="1"/>
</dbReference>
<sequence>MSRLRALAALVLVLVLSAPASGRVPLVEMVSADDLARDEPDRTSLVDPFIGTFAPGFTNPGPVLPHGMVGLGPDTAEGPLNYGGYYDNNALITGFSHTHMSAGVFHGGHIPVMPVVGDVDTSITPHPAGAPIPGYASPFDRATEIAEPGYYAVTLLRDQVDVELTATLRTALHRYTFPPAPLSQPSDRHVVVDLGRTLKGLYGGEATLVSDGLVTGVVHTDVSGPMPVHFALEVDQPMGWTTLDGTQLRQGETVSSDDRIGLIGTPHVDAPVETLHVRVGISYTDQAGAIANLRAEQPNFDFDATRAAADAAWEEALARIEVEGGNPADTIRFHTALYHAQLFPNLHSDVDGRYRGPDQQVHHDPDRPHYSQFSLWDSYNGQSALQAVINPDAYRDMLHSLADFADQNGGALPRWQLGPNDPGYMSGDPVIPFIGEGWCRGLVDDTDLATRLEAQMRYLLERREPAWRDLGYLPTEHAPLWAQFEAGGRDAGKTLEYGLADFALALMTGEEDLVASSQAYEALLDPETGFIRPKDDSGTFLPEFSPENGYGFQEGTSWQYSWLAAHDYGGLLDAMAESDHHLSPEDKLDVFFNLPASGTVPVIWPKVQNQATAFGVLYYGNQYAPGNEHDLQAPFAYSWLGVPWKTQAVTRGAISVYTPTPDGLPGNDDLGALSGWLVWAMLGLHPAVPGAPGYTIASPMFPDAVIHRPGHGDLVITADGASATGRFVQDATLEGQPLDTTWVTDAHLGLAPDAPNSQPTTLSLEMGELPSDWAAGSTPPSASTDPLQAWGCAA</sequence>
<dbReference type="KEGG" id="euz:DVS28_a1900"/>
<dbReference type="GO" id="GO:0005975">
    <property type="term" value="P:carbohydrate metabolic process"/>
    <property type="evidence" value="ECO:0007669"/>
    <property type="project" value="InterPro"/>
</dbReference>